<keyword evidence="3" id="KW-0489">Methyltransferase</keyword>
<dbReference type="Gene3D" id="3.40.50.180">
    <property type="entry name" value="Methylesterase CheB, C-terminal domain"/>
    <property type="match status" value="1"/>
</dbReference>
<evidence type="ECO:0000256" key="6">
    <source>
        <dbReference type="PROSITE-ProRule" id="PRU00050"/>
    </source>
</evidence>
<dbReference type="Pfam" id="PF01339">
    <property type="entry name" value="CheB_methylest"/>
    <property type="match status" value="1"/>
</dbReference>
<dbReference type="SUPFAM" id="SSF52738">
    <property type="entry name" value="Methylesterase CheB, C-terminal domain"/>
    <property type="match status" value="1"/>
</dbReference>
<evidence type="ECO:0000256" key="3">
    <source>
        <dbReference type="ARBA" id="ARBA00022603"/>
    </source>
</evidence>
<keyword evidence="6" id="KW-0145">Chemotaxis</keyword>
<dbReference type="EMBL" id="WJJP01000549">
    <property type="protein sequence ID" value="MBD3326249.1"/>
    <property type="molecule type" value="Genomic_DNA"/>
</dbReference>
<dbReference type="AlphaFoldDB" id="A0A9D5Q6V0"/>
<dbReference type="GO" id="GO:0008983">
    <property type="term" value="F:protein-glutamate O-methyltransferase activity"/>
    <property type="evidence" value="ECO:0007669"/>
    <property type="project" value="UniProtKB-EC"/>
</dbReference>
<feature type="domain" description="CheB-type methylesterase" evidence="7">
    <location>
        <begin position="16"/>
        <end position="199"/>
    </location>
</feature>
<evidence type="ECO:0000256" key="4">
    <source>
        <dbReference type="ARBA" id="ARBA00022679"/>
    </source>
</evidence>
<dbReference type="InterPro" id="IPR035909">
    <property type="entry name" value="CheB_C"/>
</dbReference>
<evidence type="ECO:0000256" key="1">
    <source>
        <dbReference type="ARBA" id="ARBA00001541"/>
    </source>
</evidence>
<evidence type="ECO:0000313" key="10">
    <source>
        <dbReference type="Proteomes" id="UP000649604"/>
    </source>
</evidence>
<evidence type="ECO:0000259" key="8">
    <source>
        <dbReference type="PROSITE" id="PS50123"/>
    </source>
</evidence>
<feature type="active site" evidence="6">
    <location>
        <position position="49"/>
    </location>
</feature>
<keyword evidence="5" id="KW-0949">S-adenosyl-L-methionine</keyword>
<dbReference type="InterPro" id="IPR000673">
    <property type="entry name" value="Sig_transdc_resp-reg_Me-estase"/>
</dbReference>
<evidence type="ECO:0000313" key="9">
    <source>
        <dbReference type="EMBL" id="MBD3326249.1"/>
    </source>
</evidence>
<dbReference type="CDD" id="cd16434">
    <property type="entry name" value="CheB-CheR_fusion"/>
    <property type="match status" value="1"/>
</dbReference>
<dbReference type="InterPro" id="IPR036804">
    <property type="entry name" value="CheR_N_sf"/>
</dbReference>
<dbReference type="PROSITE" id="PS50122">
    <property type="entry name" value="CHEB"/>
    <property type="match status" value="1"/>
</dbReference>
<dbReference type="GO" id="GO:0000156">
    <property type="term" value="F:phosphorelay response regulator activity"/>
    <property type="evidence" value="ECO:0007669"/>
    <property type="project" value="InterPro"/>
</dbReference>
<dbReference type="InterPro" id="IPR022641">
    <property type="entry name" value="CheR_N"/>
</dbReference>
<dbReference type="Gene3D" id="1.10.155.10">
    <property type="entry name" value="Chemotaxis receptor methyltransferase CheR, N-terminal domain"/>
    <property type="match status" value="1"/>
</dbReference>
<dbReference type="PRINTS" id="PR00996">
    <property type="entry name" value="CHERMTFRASE"/>
</dbReference>
<dbReference type="PANTHER" id="PTHR24422">
    <property type="entry name" value="CHEMOTAXIS PROTEIN METHYLTRANSFERASE"/>
    <property type="match status" value="1"/>
</dbReference>
<dbReference type="SUPFAM" id="SSF53335">
    <property type="entry name" value="S-adenosyl-L-methionine-dependent methyltransferases"/>
    <property type="match status" value="1"/>
</dbReference>
<protein>
    <recommendedName>
        <fullName evidence="2">protein-glutamate O-methyltransferase</fullName>
        <ecNumber evidence="2">2.1.1.80</ecNumber>
    </recommendedName>
</protein>
<dbReference type="EC" id="2.1.1.80" evidence="2"/>
<comment type="catalytic activity">
    <reaction evidence="1">
        <text>L-glutamyl-[protein] + S-adenosyl-L-methionine = [protein]-L-glutamate 5-O-methyl ester + S-adenosyl-L-homocysteine</text>
        <dbReference type="Rhea" id="RHEA:24452"/>
        <dbReference type="Rhea" id="RHEA-COMP:10208"/>
        <dbReference type="Rhea" id="RHEA-COMP:10311"/>
        <dbReference type="ChEBI" id="CHEBI:29973"/>
        <dbReference type="ChEBI" id="CHEBI:57856"/>
        <dbReference type="ChEBI" id="CHEBI:59789"/>
        <dbReference type="ChEBI" id="CHEBI:82795"/>
        <dbReference type="EC" id="2.1.1.80"/>
    </reaction>
</comment>
<dbReference type="CDD" id="cd02440">
    <property type="entry name" value="AdoMet_MTases"/>
    <property type="match status" value="1"/>
</dbReference>
<reference evidence="9" key="1">
    <citation type="submission" date="2019-11" db="EMBL/GenBank/DDBJ databases">
        <title>Microbial mats filling the niche in hypersaline microbial mats.</title>
        <authorList>
            <person name="Wong H.L."/>
            <person name="Macleod F.I."/>
            <person name="White R.A. III"/>
            <person name="Burns B.P."/>
        </authorList>
    </citation>
    <scope>NUCLEOTIDE SEQUENCE</scope>
    <source>
        <strain evidence="9">Rbin_158</strain>
    </source>
</reference>
<dbReference type="InterPro" id="IPR029063">
    <property type="entry name" value="SAM-dependent_MTases_sf"/>
</dbReference>
<dbReference type="GO" id="GO:0005737">
    <property type="term" value="C:cytoplasm"/>
    <property type="evidence" value="ECO:0007669"/>
    <property type="project" value="InterPro"/>
</dbReference>
<dbReference type="SMART" id="SM00138">
    <property type="entry name" value="MeTrc"/>
    <property type="match status" value="1"/>
</dbReference>
<proteinExistence type="predicted"/>
<feature type="non-terminal residue" evidence="9">
    <location>
        <position position="569"/>
    </location>
</feature>
<sequence length="569" mass="64401">MDMDISHNEKTDKFYVVGIGASAGGYEAIEGFFKNMPPDSGMAFVIVQHLSPDFKSLMVELLSKHTQMEVLRVEDGMEVRPNCVYLIPPKKSMTVFHKHLYLTEINYEHGLKLPINIFFRSLAEDLQDKAIGVILSGTGSDGTLGIRDIKGAGGMIMVQDVVSSKFDGMPRSAISTGVVDYTLPPEKMPEALIKFVSHLSSTQADTGKLIEGGKVDSLTKILALIKRKKGFDFSPYKPSTILRRVEKRMGINQISRVDDYIQFLQDSSHEVSILANELLINVTKFFREPEAFETLKESILPEIMENRKANVPIRVWVVGCSTGEEAYSLAIIFREYLEMFDEKIDVTIFATDIDRTSLAKASEGVYPDNIIVDVSPERLSKYFVRRGQTFQINDSIRKMVIFAHQNILKDPPFNKIDLITCRNLLIYFESQAQQHVLSYLHFALNPGGFLFLGKSETVGAMLNNFKAINHKLKFFKKVGTKMLPLPNNRKFTIDKPAAPPANTVQRRTQRDTFDTVYRSLMESYEPAAILVNEQNHVEFVFGNASKYLRIPRGKIEKDLLRMLREDLAV</sequence>
<dbReference type="SUPFAM" id="SSF47757">
    <property type="entry name" value="Chemotaxis receptor methyltransferase CheR, N-terminal domain"/>
    <property type="match status" value="1"/>
</dbReference>
<dbReference type="PANTHER" id="PTHR24422:SF27">
    <property type="entry name" value="PROTEIN-GLUTAMATE O-METHYLTRANSFERASE"/>
    <property type="match status" value="1"/>
</dbReference>
<keyword evidence="4" id="KW-0808">Transferase</keyword>
<comment type="caution">
    <text evidence="9">The sequence shown here is derived from an EMBL/GenBank/DDBJ whole genome shotgun (WGS) entry which is preliminary data.</text>
</comment>
<dbReference type="InterPro" id="IPR050903">
    <property type="entry name" value="Bact_Chemotaxis_MeTrfase"/>
</dbReference>
<accession>A0A9D5Q6V0</accession>
<dbReference type="GO" id="GO:0032259">
    <property type="term" value="P:methylation"/>
    <property type="evidence" value="ECO:0007669"/>
    <property type="project" value="UniProtKB-KW"/>
</dbReference>
<dbReference type="Proteomes" id="UP000649604">
    <property type="component" value="Unassembled WGS sequence"/>
</dbReference>
<gene>
    <name evidence="9" type="ORF">GF339_16810</name>
</gene>
<dbReference type="GO" id="GO:0006935">
    <property type="term" value="P:chemotaxis"/>
    <property type="evidence" value="ECO:0007669"/>
    <property type="project" value="UniProtKB-UniRule"/>
</dbReference>
<feature type="domain" description="CheR-type methyltransferase" evidence="8">
    <location>
        <begin position="218"/>
        <end position="488"/>
    </location>
</feature>
<evidence type="ECO:0000259" key="7">
    <source>
        <dbReference type="PROSITE" id="PS50122"/>
    </source>
</evidence>
<dbReference type="Pfam" id="PF03705">
    <property type="entry name" value="CheR_N"/>
    <property type="match status" value="1"/>
</dbReference>
<dbReference type="Gene3D" id="3.40.50.150">
    <property type="entry name" value="Vaccinia Virus protein VP39"/>
    <property type="match status" value="1"/>
</dbReference>
<evidence type="ECO:0000256" key="2">
    <source>
        <dbReference type="ARBA" id="ARBA00012534"/>
    </source>
</evidence>
<dbReference type="GO" id="GO:0008984">
    <property type="term" value="F:protein-glutamate methylesterase activity"/>
    <property type="evidence" value="ECO:0007669"/>
    <property type="project" value="InterPro"/>
</dbReference>
<dbReference type="InterPro" id="IPR022642">
    <property type="entry name" value="CheR_C"/>
</dbReference>
<name>A0A9D5Q6V0_9BACT</name>
<organism evidence="9 10">
    <name type="scientific">candidate division KSB3 bacterium</name>
    <dbReference type="NCBI Taxonomy" id="2044937"/>
    <lineage>
        <taxon>Bacteria</taxon>
        <taxon>candidate division KSB3</taxon>
    </lineage>
</organism>
<evidence type="ECO:0000256" key="5">
    <source>
        <dbReference type="ARBA" id="ARBA00022691"/>
    </source>
</evidence>
<feature type="active site" evidence="6">
    <location>
        <position position="22"/>
    </location>
</feature>
<feature type="active site" evidence="6">
    <location>
        <position position="141"/>
    </location>
</feature>
<dbReference type="InterPro" id="IPR000780">
    <property type="entry name" value="CheR_MeTrfase"/>
</dbReference>
<keyword evidence="6" id="KW-0378">Hydrolase</keyword>
<dbReference type="Pfam" id="PF01739">
    <property type="entry name" value="CheR"/>
    <property type="match status" value="1"/>
</dbReference>
<dbReference type="PROSITE" id="PS50123">
    <property type="entry name" value="CHER"/>
    <property type="match status" value="1"/>
</dbReference>